<evidence type="ECO:0000256" key="14">
    <source>
        <dbReference type="SAM" id="MobiDB-lite"/>
    </source>
</evidence>
<dbReference type="PROSITE" id="PS50106">
    <property type="entry name" value="PDZ"/>
    <property type="match status" value="2"/>
</dbReference>
<evidence type="ECO:0000256" key="9">
    <source>
        <dbReference type="ARBA" id="ARBA00022764"/>
    </source>
</evidence>
<feature type="domain" description="PDZ" evidence="16">
    <location>
        <begin position="290"/>
        <end position="343"/>
    </location>
</feature>
<organism evidence="17 18">
    <name type="scientific">Curvibacter microcysteis</name>
    <dbReference type="NCBI Taxonomy" id="3026419"/>
    <lineage>
        <taxon>Bacteria</taxon>
        <taxon>Pseudomonadati</taxon>
        <taxon>Pseudomonadota</taxon>
        <taxon>Betaproteobacteria</taxon>
        <taxon>Burkholderiales</taxon>
        <taxon>Comamonadaceae</taxon>
        <taxon>Curvibacter</taxon>
    </lineage>
</organism>
<keyword evidence="8" id="KW-0677">Repeat</keyword>
<dbReference type="SMART" id="SM00228">
    <property type="entry name" value="PDZ"/>
    <property type="match status" value="2"/>
</dbReference>
<dbReference type="Pfam" id="PF13365">
    <property type="entry name" value="Trypsin_2"/>
    <property type="match status" value="1"/>
</dbReference>
<evidence type="ECO:0000256" key="7">
    <source>
        <dbReference type="ARBA" id="ARBA00022729"/>
    </source>
</evidence>
<dbReference type="RefSeq" id="WP_273927251.1">
    <property type="nucleotide sequence ID" value="NZ_JAQSIO010000004.1"/>
</dbReference>
<keyword evidence="18" id="KW-1185">Reference proteome</keyword>
<evidence type="ECO:0000256" key="4">
    <source>
        <dbReference type="ARBA" id="ARBA00013035"/>
    </source>
</evidence>
<evidence type="ECO:0000256" key="5">
    <source>
        <dbReference type="ARBA" id="ARBA00013958"/>
    </source>
</evidence>
<dbReference type="Proteomes" id="UP001528672">
    <property type="component" value="Unassembled WGS sequence"/>
</dbReference>
<dbReference type="Gene3D" id="2.30.42.10">
    <property type="match status" value="1"/>
</dbReference>
<dbReference type="Gene3D" id="2.40.10.120">
    <property type="match status" value="1"/>
</dbReference>
<reference evidence="17 18" key="1">
    <citation type="submission" date="2023-02" db="EMBL/GenBank/DDBJ databases">
        <title>Bacterial whole genome sequence for Curvibacter sp. HBC28.</title>
        <authorList>
            <person name="Le V."/>
            <person name="Ko S.-R."/>
            <person name="Ahn C.-Y."/>
            <person name="Oh H.-M."/>
        </authorList>
    </citation>
    <scope>NUCLEOTIDE SEQUENCE [LARGE SCALE GENOMIC DNA]</scope>
    <source>
        <strain evidence="17 18">HBC28</strain>
    </source>
</reference>
<keyword evidence="10" id="KW-0378">Hydrolase</keyword>
<feature type="compositionally biased region" description="Low complexity" evidence="14">
    <location>
        <begin position="96"/>
        <end position="105"/>
    </location>
</feature>
<evidence type="ECO:0000259" key="16">
    <source>
        <dbReference type="PROSITE" id="PS50106"/>
    </source>
</evidence>
<feature type="signal peptide" evidence="15">
    <location>
        <begin position="1"/>
        <end position="32"/>
    </location>
</feature>
<name>A0ABT5MG53_9BURK</name>
<dbReference type="InterPro" id="IPR001478">
    <property type="entry name" value="PDZ"/>
</dbReference>
<evidence type="ECO:0000256" key="12">
    <source>
        <dbReference type="ARBA" id="ARBA00023016"/>
    </source>
</evidence>
<comment type="subcellular location">
    <subcellularLocation>
        <location evidence="2">Periplasm</location>
    </subcellularLocation>
</comment>
<dbReference type="SUPFAM" id="SSF50494">
    <property type="entry name" value="Trypsin-like serine proteases"/>
    <property type="match status" value="1"/>
</dbReference>
<dbReference type="InterPro" id="IPR001940">
    <property type="entry name" value="Peptidase_S1C"/>
</dbReference>
<comment type="similarity">
    <text evidence="3">Belongs to the peptidase S1C family.</text>
</comment>
<feature type="domain" description="PDZ" evidence="16">
    <location>
        <begin position="400"/>
        <end position="482"/>
    </location>
</feature>
<feature type="chain" id="PRO_5046468993" description="Probable periplasmic serine endoprotease DegP-like" evidence="15">
    <location>
        <begin position="33"/>
        <end position="493"/>
    </location>
</feature>
<dbReference type="PANTHER" id="PTHR22939">
    <property type="entry name" value="SERINE PROTEASE FAMILY S1C HTRA-RELATED"/>
    <property type="match status" value="1"/>
</dbReference>
<sequence>MMHNIYWKRLRLVALAAAMAGTSAVSLLPVQAAQAQSAATVRALPDFTDLVEQVGPSVVNIRTLEKASSRAANGGGVDEEMLEFFRRFGLPVPNVPRQGPRQQKPQQDEEAQPRGVGSGFVLTSDGFIMTNAHVVEDADEVVVTLTDKREFKARIVGADKRTDVAVVKIEATGLPAVKLGDTGRLKVGEWVMAIGSPFGLENTVTAGIVSAKQRDTGDYLPFIQTDVAINPGNSGGPLINMRGEVVGINSQIYSRSGGFMGISFAIPIDEAVRVSEQLRATGRVSRGRIGVQIDQVSKEVAESLGLPKAQGALVRGVETGSPADKAGVEPGDIIVRFDGKTIEKSADLPRLVGNTKPGSRSTVTVFRRGANKDLAITIAEIEPEASARKGAEREEKPKGSSAGQSLGLVVSELTAAQKKELKLKGGVRVDAVSDAAARAGLREGDVILGIANSEVGSVKEFEAALARADRSKTISVLFRRGEWTQFAAIRPSR</sequence>
<evidence type="ECO:0000313" key="17">
    <source>
        <dbReference type="EMBL" id="MDD0815561.1"/>
    </source>
</evidence>
<keyword evidence="7 15" id="KW-0732">Signal</keyword>
<proteinExistence type="inferred from homology"/>
<dbReference type="InterPro" id="IPR036034">
    <property type="entry name" value="PDZ_sf"/>
</dbReference>
<evidence type="ECO:0000256" key="8">
    <source>
        <dbReference type="ARBA" id="ARBA00022737"/>
    </source>
</evidence>
<dbReference type="PRINTS" id="PR00834">
    <property type="entry name" value="PROTEASES2C"/>
</dbReference>
<dbReference type="Pfam" id="PF13180">
    <property type="entry name" value="PDZ_2"/>
    <property type="match status" value="2"/>
</dbReference>
<evidence type="ECO:0000256" key="10">
    <source>
        <dbReference type="ARBA" id="ARBA00022801"/>
    </source>
</evidence>
<evidence type="ECO:0000256" key="2">
    <source>
        <dbReference type="ARBA" id="ARBA00004418"/>
    </source>
</evidence>
<dbReference type="InterPro" id="IPR011782">
    <property type="entry name" value="Pept_S1C_Do"/>
</dbReference>
<evidence type="ECO:0000256" key="6">
    <source>
        <dbReference type="ARBA" id="ARBA00022670"/>
    </source>
</evidence>
<dbReference type="CDD" id="cd10839">
    <property type="entry name" value="cpPDZ1_DegP-like"/>
    <property type="match status" value="1"/>
</dbReference>
<protein>
    <recommendedName>
        <fullName evidence="5">Probable periplasmic serine endoprotease DegP-like</fullName>
        <ecNumber evidence="4">3.4.21.107</ecNumber>
    </recommendedName>
    <alternativeName>
        <fullName evidence="13">Protease Do</fullName>
    </alternativeName>
</protein>
<dbReference type="EMBL" id="JAQSIO010000004">
    <property type="protein sequence ID" value="MDD0815561.1"/>
    <property type="molecule type" value="Genomic_DNA"/>
</dbReference>
<gene>
    <name evidence="17" type="ORF">PSQ39_13070</name>
</gene>
<comment type="catalytic activity">
    <reaction evidence="1">
        <text>Acts on substrates that are at least partially unfolded. The cleavage site P1 residue is normally between a pair of hydrophobic residues, such as Val-|-Val.</text>
        <dbReference type="EC" id="3.4.21.107"/>
    </reaction>
</comment>
<dbReference type="SUPFAM" id="SSF50156">
    <property type="entry name" value="PDZ domain-like"/>
    <property type="match status" value="2"/>
</dbReference>
<evidence type="ECO:0000256" key="13">
    <source>
        <dbReference type="ARBA" id="ARBA00032850"/>
    </source>
</evidence>
<keyword evidence="11" id="KW-0720">Serine protease</keyword>
<dbReference type="Gene3D" id="2.30.42.60">
    <property type="match status" value="1"/>
</dbReference>
<evidence type="ECO:0000256" key="3">
    <source>
        <dbReference type="ARBA" id="ARBA00010541"/>
    </source>
</evidence>
<comment type="caution">
    <text evidence="17">The sequence shown here is derived from an EMBL/GenBank/DDBJ whole genome shotgun (WGS) entry which is preliminary data.</text>
</comment>
<feature type="region of interest" description="Disordered" evidence="14">
    <location>
        <begin position="91"/>
        <end position="116"/>
    </location>
</feature>
<evidence type="ECO:0000313" key="18">
    <source>
        <dbReference type="Proteomes" id="UP001528672"/>
    </source>
</evidence>
<dbReference type="NCBIfam" id="TIGR02037">
    <property type="entry name" value="degP_htrA_DO"/>
    <property type="match status" value="1"/>
</dbReference>
<accession>A0ABT5MG53</accession>
<evidence type="ECO:0000256" key="1">
    <source>
        <dbReference type="ARBA" id="ARBA00001772"/>
    </source>
</evidence>
<dbReference type="EC" id="3.4.21.107" evidence="4"/>
<dbReference type="InterPro" id="IPR009003">
    <property type="entry name" value="Peptidase_S1_PA"/>
</dbReference>
<evidence type="ECO:0000256" key="15">
    <source>
        <dbReference type="SAM" id="SignalP"/>
    </source>
</evidence>
<evidence type="ECO:0000256" key="11">
    <source>
        <dbReference type="ARBA" id="ARBA00022825"/>
    </source>
</evidence>
<keyword evidence="12" id="KW-0346">Stress response</keyword>
<keyword evidence="6" id="KW-0645">Protease</keyword>
<keyword evidence="9" id="KW-0574">Periplasm</keyword>
<dbReference type="PANTHER" id="PTHR22939:SF130">
    <property type="entry name" value="PERIPLASMIC SERINE ENDOPROTEASE DEGP-LIKE-RELATED"/>
    <property type="match status" value="1"/>
</dbReference>